<dbReference type="GO" id="GO:0004252">
    <property type="term" value="F:serine-type endopeptidase activity"/>
    <property type="evidence" value="ECO:0007669"/>
    <property type="project" value="UniProtKB-UniRule"/>
</dbReference>
<proteinExistence type="inferred from homology"/>
<evidence type="ECO:0000256" key="6">
    <source>
        <dbReference type="RuleBase" id="RU003355"/>
    </source>
</evidence>
<evidence type="ECO:0000256" key="3">
    <source>
        <dbReference type="ARBA" id="ARBA00022801"/>
    </source>
</evidence>
<name>A0A2L2TM33_9HYPO</name>
<dbReference type="PANTHER" id="PTHR43806">
    <property type="entry name" value="PEPTIDASE S8"/>
    <property type="match status" value="1"/>
</dbReference>
<dbReference type="CDD" id="cd00306">
    <property type="entry name" value="Peptidases_S8_S53"/>
    <property type="match status" value="1"/>
</dbReference>
<dbReference type="PROSITE" id="PS00138">
    <property type="entry name" value="SUBTILASE_SER"/>
    <property type="match status" value="1"/>
</dbReference>
<dbReference type="InterPro" id="IPR056002">
    <property type="entry name" value="DUF7580"/>
</dbReference>
<dbReference type="InterPro" id="IPR050131">
    <property type="entry name" value="Peptidase_S8_subtilisin-like"/>
</dbReference>
<evidence type="ECO:0000256" key="5">
    <source>
        <dbReference type="PROSITE-ProRule" id="PRU01240"/>
    </source>
</evidence>
<keyword evidence="4 5" id="KW-0720">Serine protease</keyword>
<dbReference type="Pfam" id="PF00082">
    <property type="entry name" value="Peptidase_S8"/>
    <property type="match status" value="1"/>
</dbReference>
<evidence type="ECO:0000259" key="8">
    <source>
        <dbReference type="Pfam" id="PF00082"/>
    </source>
</evidence>
<keyword evidence="2 5" id="KW-0645">Protease</keyword>
<dbReference type="Pfam" id="PF24476">
    <property type="entry name" value="DUF7580"/>
    <property type="match status" value="1"/>
</dbReference>
<dbReference type="InterPro" id="IPR036852">
    <property type="entry name" value="Peptidase_S8/S53_dom_sf"/>
</dbReference>
<feature type="domain" description="DUF7580" evidence="9">
    <location>
        <begin position="182"/>
        <end position="516"/>
    </location>
</feature>
<evidence type="ECO:0000256" key="2">
    <source>
        <dbReference type="ARBA" id="ARBA00022670"/>
    </source>
</evidence>
<feature type="compositionally biased region" description="Polar residues" evidence="7">
    <location>
        <begin position="583"/>
        <end position="592"/>
    </location>
</feature>
<feature type="active site" description="Charge relay system" evidence="5">
    <location>
        <position position="647"/>
    </location>
</feature>
<dbReference type="InterPro" id="IPR023828">
    <property type="entry name" value="Peptidase_S8_Ser-AS"/>
</dbReference>
<evidence type="ECO:0000256" key="7">
    <source>
        <dbReference type="SAM" id="MobiDB-lite"/>
    </source>
</evidence>
<dbReference type="InterPro" id="IPR023827">
    <property type="entry name" value="Peptidase_S8_Asp-AS"/>
</dbReference>
<dbReference type="PROSITE" id="PS00136">
    <property type="entry name" value="SUBTILASE_ASP"/>
    <property type="match status" value="1"/>
</dbReference>
<evidence type="ECO:0000259" key="9">
    <source>
        <dbReference type="Pfam" id="PF24476"/>
    </source>
</evidence>
<feature type="domain" description="Peptidase S8/S53" evidence="8">
    <location>
        <begin position="641"/>
        <end position="863"/>
    </location>
</feature>
<dbReference type="PANTHER" id="PTHR43806:SF11">
    <property type="entry name" value="CEREVISIN-RELATED"/>
    <property type="match status" value="1"/>
</dbReference>
<feature type="compositionally biased region" description="Basic and acidic residues" evidence="7">
    <location>
        <begin position="593"/>
        <end position="603"/>
    </location>
</feature>
<keyword evidence="3 5" id="KW-0378">Hydrolase</keyword>
<dbReference type="GO" id="GO:0006508">
    <property type="term" value="P:proteolysis"/>
    <property type="evidence" value="ECO:0007669"/>
    <property type="project" value="UniProtKB-KW"/>
</dbReference>
<reference evidence="11" key="1">
    <citation type="submission" date="2014-10" db="EMBL/GenBank/DDBJ databases">
        <authorList>
            <person name="King R."/>
        </authorList>
    </citation>
    <scope>NUCLEOTIDE SEQUENCE [LARGE SCALE GENOMIC DNA]</scope>
    <source>
        <strain evidence="11">A3/5</strain>
    </source>
</reference>
<dbReference type="AlphaFoldDB" id="A0A2L2TM33"/>
<evidence type="ECO:0000313" key="10">
    <source>
        <dbReference type="EMBL" id="CEI60255.1"/>
    </source>
</evidence>
<evidence type="ECO:0000256" key="4">
    <source>
        <dbReference type="ARBA" id="ARBA00022825"/>
    </source>
</evidence>
<dbReference type="InterPro" id="IPR015500">
    <property type="entry name" value="Peptidase_S8_subtilisin-rel"/>
</dbReference>
<keyword evidence="11" id="KW-1185">Reference proteome</keyword>
<dbReference type="Proteomes" id="UP000245910">
    <property type="component" value="Chromosome II"/>
</dbReference>
<feature type="active site" description="Charge relay system" evidence="5">
    <location>
        <position position="842"/>
    </location>
</feature>
<evidence type="ECO:0000313" key="11">
    <source>
        <dbReference type="Proteomes" id="UP000245910"/>
    </source>
</evidence>
<dbReference type="InterPro" id="IPR000209">
    <property type="entry name" value="Peptidase_S8/S53_dom"/>
</dbReference>
<organism evidence="10 11">
    <name type="scientific">Fusarium venenatum</name>
    <dbReference type="NCBI Taxonomy" id="56646"/>
    <lineage>
        <taxon>Eukaryota</taxon>
        <taxon>Fungi</taxon>
        <taxon>Dikarya</taxon>
        <taxon>Ascomycota</taxon>
        <taxon>Pezizomycotina</taxon>
        <taxon>Sordariomycetes</taxon>
        <taxon>Hypocreomycetidae</taxon>
        <taxon>Hypocreales</taxon>
        <taxon>Nectriaceae</taxon>
        <taxon>Fusarium</taxon>
    </lineage>
</organism>
<dbReference type="EMBL" id="LN649230">
    <property type="protein sequence ID" value="CEI60255.1"/>
    <property type="molecule type" value="Genomic_DNA"/>
</dbReference>
<dbReference type="STRING" id="56646.A0A2L2TM33"/>
<sequence>MASPGPQLMRKWAQLLPEVLQVFREICDTLARTEPSLELNKFYVHMNARLFILSNTNEEIPGIFSSHLSTSQILQQLLYSLDRVYIGDPSTPVTNYDPSTLQGLNNILQAWRDSSSTKAKYASTCLDFGSKARRDEMISYLKEAEDVCRMSSTVDRGDIGADPDICVKTRQMPPLDIWPVAQSVYSALDSSNMGPCNTCNVPHGYGARLCIETYRAQYDTQGYDFDMFLGLDQLWQEARVRQLNNSVVKFIINDDDNKTTMKTSIRVRSLCRQIKDTQKRCMFRLNFEVRGNELWKTKSERSRFVGHVSEDVVSLSHFINKQPHLLNGKTKRILAVLLGYAVLNLHGTEWLKPTLSSDNILFFKTNGTVPLKPYLQVHINSKTATHSPMDGNNRVVDEDEDQNDPDYELCFHPYPCLVSLALILIELHQGRSIQMIAEENNLLLPDEETDESRFLLAGHIFEFCQQDFEDQTRMAIDACLNPNIGNESEDTSPHEDNLRTAIYQDIVRRLEDELEQGHSYISVDGLDTLAQTLDFARFGRPIKPEKTQSSGLSLARRGAKLQASKRNRDDECQNYRRIPGYSSPASRFPTLSDTRRPSFFDDGRESGDITTVKKEAYKSWRGGVIDVYSRYAPDVAEKPHVKIVVLDTGVDRSHLDFDAYEDRIKASVSYVGNDRKNVRDTSGHGTHVTTLLCEYAPDADIYIMKIAEYDPVSPSMVARAINDAVTNWQPDIISMSFGWPARDDGYESLEKAIKNAQFHDVLLFAAASNDGANAQRAWPARHPGVICIHSTTADGNPSPFNPIAIPGDNFAVVGEAVEGAWPRHLCDEQVNKNCLAYKSGTSFATPIAAGIAAFLLQYARSKLGLRQFTRLKQFEGMTTVLRRISVEKQGYNYIAPRLHPDNFFGKSEEFIQTNLYEALL</sequence>
<accession>A0A2L2TM33</accession>
<dbReference type="PRINTS" id="PR00723">
    <property type="entry name" value="SUBTILISIN"/>
</dbReference>
<evidence type="ECO:0000256" key="1">
    <source>
        <dbReference type="ARBA" id="ARBA00011073"/>
    </source>
</evidence>
<feature type="region of interest" description="Disordered" evidence="7">
    <location>
        <begin position="546"/>
        <end position="603"/>
    </location>
</feature>
<feature type="active site" description="Charge relay system" evidence="5">
    <location>
        <position position="684"/>
    </location>
</feature>
<protein>
    <submittedName>
        <fullName evidence="10">Uncharacterized protein</fullName>
    </submittedName>
</protein>
<comment type="similarity">
    <text evidence="1 5 6">Belongs to the peptidase S8 family.</text>
</comment>
<dbReference type="PROSITE" id="PS51892">
    <property type="entry name" value="SUBTILASE"/>
    <property type="match status" value="1"/>
</dbReference>
<dbReference type="SUPFAM" id="SSF52743">
    <property type="entry name" value="Subtilisin-like"/>
    <property type="match status" value="1"/>
</dbReference>
<dbReference type="Gene3D" id="3.40.50.200">
    <property type="entry name" value="Peptidase S8/S53 domain"/>
    <property type="match status" value="1"/>
</dbReference>